<evidence type="ECO:0000256" key="2">
    <source>
        <dbReference type="ARBA" id="ARBA00023054"/>
    </source>
</evidence>
<organism evidence="5 6">
    <name type="scientific">Botrimarina hoheduenensis</name>
    <dbReference type="NCBI Taxonomy" id="2528000"/>
    <lineage>
        <taxon>Bacteria</taxon>
        <taxon>Pseudomonadati</taxon>
        <taxon>Planctomycetota</taxon>
        <taxon>Planctomycetia</taxon>
        <taxon>Pirellulales</taxon>
        <taxon>Lacipirellulaceae</taxon>
        <taxon>Botrimarina</taxon>
    </lineage>
</organism>
<dbReference type="InterPro" id="IPR050465">
    <property type="entry name" value="UPF0194_transport"/>
</dbReference>
<feature type="compositionally biased region" description="Basic and acidic residues" evidence="3">
    <location>
        <begin position="469"/>
        <end position="480"/>
    </location>
</feature>
<reference evidence="5 6" key="1">
    <citation type="submission" date="2019-02" db="EMBL/GenBank/DDBJ databases">
        <title>Deep-cultivation of Planctomycetes and their phenomic and genomic characterization uncovers novel biology.</title>
        <authorList>
            <person name="Wiegand S."/>
            <person name="Jogler M."/>
            <person name="Boedeker C."/>
            <person name="Pinto D."/>
            <person name="Vollmers J."/>
            <person name="Rivas-Marin E."/>
            <person name="Kohn T."/>
            <person name="Peeters S.H."/>
            <person name="Heuer A."/>
            <person name="Rast P."/>
            <person name="Oberbeckmann S."/>
            <person name="Bunk B."/>
            <person name="Jeske O."/>
            <person name="Meyerdierks A."/>
            <person name="Storesund J.E."/>
            <person name="Kallscheuer N."/>
            <person name="Luecker S."/>
            <person name="Lage O.M."/>
            <person name="Pohl T."/>
            <person name="Merkel B.J."/>
            <person name="Hornburger P."/>
            <person name="Mueller R.-W."/>
            <person name="Bruemmer F."/>
            <person name="Labrenz M."/>
            <person name="Spormann A.M."/>
            <person name="Op Den Camp H."/>
            <person name="Overmann J."/>
            <person name="Amann R."/>
            <person name="Jetten M.S.M."/>
            <person name="Mascher T."/>
            <person name="Medema M.H."/>
            <person name="Devos D.P."/>
            <person name="Kaster A.-K."/>
            <person name="Ovreas L."/>
            <person name="Rohde M."/>
            <person name="Galperin M.Y."/>
            <person name="Jogler C."/>
        </authorList>
    </citation>
    <scope>NUCLEOTIDE SEQUENCE [LARGE SCALE GENOMIC DNA]</scope>
    <source>
        <strain evidence="5 6">Pla111</strain>
    </source>
</reference>
<evidence type="ECO:0000313" key="6">
    <source>
        <dbReference type="Proteomes" id="UP000318995"/>
    </source>
</evidence>
<gene>
    <name evidence="5" type="ORF">Pla111_31130</name>
</gene>
<dbReference type="Proteomes" id="UP000318995">
    <property type="component" value="Unassembled WGS sequence"/>
</dbReference>
<accession>A0A5C5VS20</accession>
<dbReference type="GO" id="GO:0030313">
    <property type="term" value="C:cell envelope"/>
    <property type="evidence" value="ECO:0007669"/>
    <property type="project" value="UniProtKB-SubCell"/>
</dbReference>
<feature type="compositionally biased region" description="Low complexity" evidence="3">
    <location>
        <begin position="482"/>
        <end position="504"/>
    </location>
</feature>
<keyword evidence="2" id="KW-0175">Coiled coil</keyword>
<feature type="region of interest" description="Disordered" evidence="3">
    <location>
        <begin position="449"/>
        <end position="504"/>
    </location>
</feature>
<evidence type="ECO:0000259" key="4">
    <source>
        <dbReference type="Pfam" id="PF25975"/>
    </source>
</evidence>
<comment type="subcellular location">
    <subcellularLocation>
        <location evidence="1">Cell envelope</location>
    </subcellularLocation>
</comment>
<dbReference type="EMBL" id="SJPH01000009">
    <property type="protein sequence ID" value="TWT41398.1"/>
    <property type="molecule type" value="Genomic_DNA"/>
</dbReference>
<keyword evidence="6" id="KW-1185">Reference proteome</keyword>
<dbReference type="Pfam" id="PF25975">
    <property type="entry name" value="CzcB_C"/>
    <property type="match status" value="1"/>
</dbReference>
<feature type="domain" description="CzcB-like C-terminal circularly permuted SH3-like" evidence="4">
    <location>
        <begin position="388"/>
        <end position="438"/>
    </location>
</feature>
<dbReference type="AlphaFoldDB" id="A0A5C5VS20"/>
<dbReference type="PANTHER" id="PTHR32347:SF23">
    <property type="entry name" value="BLL5650 PROTEIN"/>
    <property type="match status" value="1"/>
</dbReference>
<dbReference type="Gene3D" id="2.40.420.20">
    <property type="match status" value="1"/>
</dbReference>
<proteinExistence type="predicted"/>
<evidence type="ECO:0000256" key="3">
    <source>
        <dbReference type="SAM" id="MobiDB-lite"/>
    </source>
</evidence>
<evidence type="ECO:0000313" key="5">
    <source>
        <dbReference type="EMBL" id="TWT41398.1"/>
    </source>
</evidence>
<dbReference type="Gene3D" id="2.40.30.170">
    <property type="match status" value="1"/>
</dbReference>
<dbReference type="PANTHER" id="PTHR32347">
    <property type="entry name" value="EFFLUX SYSTEM COMPONENT YKNX-RELATED"/>
    <property type="match status" value="1"/>
</dbReference>
<dbReference type="InterPro" id="IPR058649">
    <property type="entry name" value="CzcB_C"/>
</dbReference>
<sequence>MLLLMAGAAGGGWWAWQLLSPAPIDTKKHDALLHTVERDDFELLVTERGTIESAGSAEVRSQVQATDPAGVAILRIVPEGTEVQEGDFLVELDSSSLLSERTLQKVKVNTAQAVAVEARNKHETALIALEEYVNGKYVQERQTILSEVFVKEEDLSRAVDYLAYSKRLAGKGYVNELQLEADRFSVEKSRNELDAAKTKLRVLDEYTKAKEVKTLESEIIITKAKWDSEQSSYDLEAARLESIEDQIKKCLITSPKSGVVNYAHDNNGWNNDGFVVEEGAKVRERQMIIRLPDPTKMEVAVEINETLVQYVKQGMPASVSLVGSEGLVLSGTVRKVNQYAQPDNWRRANVKEYKALVAIDEASDAAKTGMTASVTISSIYEPKVLQAPVEAIYAHGDTNYCFVDRGDGLEAQRVECGPTNDRFIVVRSGLEQNDRVAINPRRLVDRVDLPELTPEQSQQAVNTGGGSNELRKRTASRKAEPAAAVKSTATETTTDADTTAPVGG</sequence>
<comment type="caution">
    <text evidence="5">The sequence shown here is derived from an EMBL/GenBank/DDBJ whole genome shotgun (WGS) entry which is preliminary data.</text>
</comment>
<evidence type="ECO:0000256" key="1">
    <source>
        <dbReference type="ARBA" id="ARBA00004196"/>
    </source>
</evidence>
<name>A0A5C5VS20_9BACT</name>
<protein>
    <submittedName>
        <fullName evidence="5">HlyD family secretion protein</fullName>
    </submittedName>
</protein>